<proteinExistence type="predicted"/>
<dbReference type="InterPro" id="IPR000477">
    <property type="entry name" value="RT_dom"/>
</dbReference>
<dbReference type="Proteomes" id="UP001152795">
    <property type="component" value="Unassembled WGS sequence"/>
</dbReference>
<dbReference type="AlphaFoldDB" id="A0A6S7KH18"/>
<accession>A0A6S7KH18</accession>
<comment type="caution">
    <text evidence="1">The sequence shown here is derived from an EMBL/GenBank/DDBJ whole genome shotgun (WGS) entry which is preliminary data.</text>
</comment>
<dbReference type="OrthoDB" id="426210at2759"/>
<feature type="non-terminal residue" evidence="1">
    <location>
        <position position="133"/>
    </location>
</feature>
<evidence type="ECO:0000313" key="2">
    <source>
        <dbReference type="Proteomes" id="UP001152795"/>
    </source>
</evidence>
<protein>
    <submittedName>
        <fullName evidence="1">Uncharacterized protein</fullName>
    </submittedName>
</protein>
<dbReference type="PROSITE" id="PS50878">
    <property type="entry name" value="RT_POL"/>
    <property type="match status" value="1"/>
</dbReference>
<dbReference type="SUPFAM" id="SSF56672">
    <property type="entry name" value="DNA/RNA polymerases"/>
    <property type="match status" value="1"/>
</dbReference>
<dbReference type="InterPro" id="IPR043502">
    <property type="entry name" value="DNA/RNA_pol_sf"/>
</dbReference>
<sequence length="133" mass="14750">MSKAFDKVSHAKLLHRLREFGFGGSILKWFGSYLTNRYQQTTVLGATSRPLPVTSGVPQGSILGPLLFLLYENHLSNSVTNSRIAIFADDTKIFKTINLISDASALQNDLSNFQESSSTINLELNNTKCKVLR</sequence>
<dbReference type="Pfam" id="PF00078">
    <property type="entry name" value="RVT_1"/>
    <property type="match status" value="1"/>
</dbReference>
<name>A0A6S7KH18_PARCT</name>
<organism evidence="1 2">
    <name type="scientific">Paramuricea clavata</name>
    <name type="common">Red gorgonian</name>
    <name type="synonym">Violescent sea-whip</name>
    <dbReference type="NCBI Taxonomy" id="317549"/>
    <lineage>
        <taxon>Eukaryota</taxon>
        <taxon>Metazoa</taxon>
        <taxon>Cnidaria</taxon>
        <taxon>Anthozoa</taxon>
        <taxon>Octocorallia</taxon>
        <taxon>Malacalcyonacea</taxon>
        <taxon>Plexauridae</taxon>
        <taxon>Paramuricea</taxon>
    </lineage>
</organism>
<dbReference type="PANTHER" id="PTHR33332">
    <property type="entry name" value="REVERSE TRANSCRIPTASE DOMAIN-CONTAINING PROTEIN"/>
    <property type="match status" value="1"/>
</dbReference>
<keyword evidence="2" id="KW-1185">Reference proteome</keyword>
<dbReference type="EMBL" id="CACRXK020036404">
    <property type="protein sequence ID" value="CAB4044825.1"/>
    <property type="molecule type" value="Genomic_DNA"/>
</dbReference>
<evidence type="ECO:0000313" key="1">
    <source>
        <dbReference type="EMBL" id="CAB4044825.1"/>
    </source>
</evidence>
<reference evidence="1" key="1">
    <citation type="submission" date="2020-04" db="EMBL/GenBank/DDBJ databases">
        <authorList>
            <person name="Alioto T."/>
            <person name="Alioto T."/>
            <person name="Gomez Garrido J."/>
        </authorList>
    </citation>
    <scope>NUCLEOTIDE SEQUENCE</scope>
    <source>
        <strain evidence="1">A484AB</strain>
    </source>
</reference>
<gene>
    <name evidence="1" type="ORF">PACLA_8A000777</name>
</gene>